<organism evidence="8 9">
    <name type="scientific">Cyclobacterium jeungdonense</name>
    <dbReference type="NCBI Taxonomy" id="708087"/>
    <lineage>
        <taxon>Bacteria</taxon>
        <taxon>Pseudomonadati</taxon>
        <taxon>Bacteroidota</taxon>
        <taxon>Cytophagia</taxon>
        <taxon>Cytophagales</taxon>
        <taxon>Cyclobacteriaceae</taxon>
        <taxon>Cyclobacterium</taxon>
    </lineage>
</organism>
<dbReference type="SUPFAM" id="SSF56954">
    <property type="entry name" value="Outer membrane efflux proteins (OEP)"/>
    <property type="match status" value="1"/>
</dbReference>
<keyword evidence="3" id="KW-0813">Transport</keyword>
<evidence type="ECO:0000313" key="9">
    <source>
        <dbReference type="Proteomes" id="UP001236663"/>
    </source>
</evidence>
<dbReference type="InterPro" id="IPR051906">
    <property type="entry name" value="TolC-like"/>
</dbReference>
<evidence type="ECO:0000256" key="2">
    <source>
        <dbReference type="ARBA" id="ARBA00007613"/>
    </source>
</evidence>
<dbReference type="InterPro" id="IPR003423">
    <property type="entry name" value="OMP_efflux"/>
</dbReference>
<accession>A0ABT8CD86</accession>
<evidence type="ECO:0000256" key="3">
    <source>
        <dbReference type="ARBA" id="ARBA00022448"/>
    </source>
</evidence>
<gene>
    <name evidence="8" type="ORF">QWZ15_23105</name>
</gene>
<dbReference type="Pfam" id="PF02321">
    <property type="entry name" value="OEP"/>
    <property type="match status" value="1"/>
</dbReference>
<dbReference type="PANTHER" id="PTHR30026">
    <property type="entry name" value="OUTER MEMBRANE PROTEIN TOLC"/>
    <property type="match status" value="1"/>
</dbReference>
<comment type="caution">
    <text evidence="8">The sequence shown here is derived from an EMBL/GenBank/DDBJ whole genome shotgun (WGS) entry which is preliminary data.</text>
</comment>
<dbReference type="EMBL" id="JAUFQS010000047">
    <property type="protein sequence ID" value="MDN3690729.1"/>
    <property type="molecule type" value="Genomic_DNA"/>
</dbReference>
<evidence type="ECO:0000256" key="6">
    <source>
        <dbReference type="ARBA" id="ARBA00023136"/>
    </source>
</evidence>
<dbReference type="RefSeq" id="WP_240459133.1">
    <property type="nucleotide sequence ID" value="NZ_JAUFQS010000047.1"/>
</dbReference>
<dbReference type="PANTHER" id="PTHR30026:SF20">
    <property type="entry name" value="OUTER MEMBRANE PROTEIN TOLC"/>
    <property type="match status" value="1"/>
</dbReference>
<sequence>MVKKPFRCINLGLIYFLGIFTLSESVLAQQEGGILGELDLTIPIENQLPPLDSLIELAVGQHPTVQLNEALVGSAESRLKLAKKSWTNLLRGYVDYGYGNQAIVTTGSQGADLSNIANGYRAGANLSIPLSEIFNRGDRIKLQERELEATFHKTREMELVIAGQVIEQYNDLLLAQRLMNIRSQMQEKARTNVLQMEMEFNLGNLDATSYMRNVEVHTIAQSEYENAKSSFFVAVQKLELLIGVTLDQLIRKNEY</sequence>
<keyword evidence="6" id="KW-0472">Membrane</keyword>
<evidence type="ECO:0000256" key="1">
    <source>
        <dbReference type="ARBA" id="ARBA00004442"/>
    </source>
</evidence>
<comment type="similarity">
    <text evidence="2">Belongs to the outer membrane factor (OMF) (TC 1.B.17) family.</text>
</comment>
<keyword evidence="5" id="KW-0812">Transmembrane</keyword>
<keyword evidence="7" id="KW-0998">Cell outer membrane</keyword>
<dbReference type="Proteomes" id="UP001236663">
    <property type="component" value="Unassembled WGS sequence"/>
</dbReference>
<reference evidence="9" key="1">
    <citation type="journal article" date="2019" name="Int. J. Syst. Evol. Microbiol.">
        <title>The Global Catalogue of Microorganisms (GCM) 10K type strain sequencing project: providing services to taxonomists for standard genome sequencing and annotation.</title>
        <authorList>
            <consortium name="The Broad Institute Genomics Platform"/>
            <consortium name="The Broad Institute Genome Sequencing Center for Infectious Disease"/>
            <person name="Wu L."/>
            <person name="Ma J."/>
        </authorList>
    </citation>
    <scope>NUCLEOTIDE SEQUENCE [LARGE SCALE GENOMIC DNA]</scope>
    <source>
        <strain evidence="9">CECT 7706</strain>
    </source>
</reference>
<keyword evidence="9" id="KW-1185">Reference proteome</keyword>
<evidence type="ECO:0000256" key="7">
    <source>
        <dbReference type="ARBA" id="ARBA00023237"/>
    </source>
</evidence>
<proteinExistence type="inferred from homology"/>
<comment type="subcellular location">
    <subcellularLocation>
        <location evidence="1">Cell outer membrane</location>
    </subcellularLocation>
</comment>
<evidence type="ECO:0000256" key="4">
    <source>
        <dbReference type="ARBA" id="ARBA00022452"/>
    </source>
</evidence>
<protein>
    <submittedName>
        <fullName evidence="8">TolC family protein</fullName>
    </submittedName>
</protein>
<keyword evidence="4" id="KW-1134">Transmembrane beta strand</keyword>
<dbReference type="Gene3D" id="1.20.1600.10">
    <property type="entry name" value="Outer membrane efflux proteins (OEP)"/>
    <property type="match status" value="1"/>
</dbReference>
<evidence type="ECO:0000313" key="8">
    <source>
        <dbReference type="EMBL" id="MDN3690729.1"/>
    </source>
</evidence>
<name>A0ABT8CD86_9BACT</name>
<evidence type="ECO:0000256" key="5">
    <source>
        <dbReference type="ARBA" id="ARBA00022692"/>
    </source>
</evidence>